<sequence length="56" mass="5979">MLFVKKVNPNFYLAAATCVTVFIGCHGSGKSAPSQLSFNALKALLIIHLNGKRSSN</sequence>
<dbReference type="PROSITE" id="PS51257">
    <property type="entry name" value="PROKAR_LIPOPROTEIN"/>
    <property type="match status" value="1"/>
</dbReference>
<dbReference type="EMBL" id="ABEU02000010">
    <property type="protein sequence ID" value="PNR47161.1"/>
    <property type="molecule type" value="Genomic_DNA"/>
</dbReference>
<keyword evidence="3" id="KW-1185">Reference proteome</keyword>
<dbReference type="Proteomes" id="UP000006727">
    <property type="component" value="Chromosome 10"/>
</dbReference>
<organism evidence="1">
    <name type="scientific">Physcomitrium patens</name>
    <name type="common">Spreading-leaved earth moss</name>
    <name type="synonym">Physcomitrella patens</name>
    <dbReference type="NCBI Taxonomy" id="3218"/>
    <lineage>
        <taxon>Eukaryota</taxon>
        <taxon>Viridiplantae</taxon>
        <taxon>Streptophyta</taxon>
        <taxon>Embryophyta</taxon>
        <taxon>Bryophyta</taxon>
        <taxon>Bryophytina</taxon>
        <taxon>Bryopsida</taxon>
        <taxon>Funariidae</taxon>
        <taxon>Funariales</taxon>
        <taxon>Funariaceae</taxon>
        <taxon>Physcomitrium</taxon>
    </lineage>
</organism>
<dbReference type="Gramene" id="Pp3c10_23110V3.1">
    <property type="protein sequence ID" value="PAC:32900170.CDS.1"/>
    <property type="gene ID" value="Pp3c10_23110"/>
</dbReference>
<name>A0A2K1K059_PHYPA</name>
<dbReference type="EnsemblPlants" id="Pp3c10_23110V3.1">
    <property type="protein sequence ID" value="PAC:32900170.CDS.1"/>
    <property type="gene ID" value="Pp3c10_23110"/>
</dbReference>
<reference evidence="2" key="3">
    <citation type="submission" date="2020-12" db="UniProtKB">
        <authorList>
            <consortium name="EnsemblPlants"/>
        </authorList>
    </citation>
    <scope>IDENTIFICATION</scope>
</reference>
<gene>
    <name evidence="1" type="ORF">PHYPA_014281</name>
</gene>
<reference evidence="1 3" key="2">
    <citation type="journal article" date="2018" name="Plant J.">
        <title>The Physcomitrella patens chromosome-scale assembly reveals moss genome structure and evolution.</title>
        <authorList>
            <person name="Lang D."/>
            <person name="Ullrich K.K."/>
            <person name="Murat F."/>
            <person name="Fuchs J."/>
            <person name="Jenkins J."/>
            <person name="Haas F.B."/>
            <person name="Piednoel M."/>
            <person name="Gundlach H."/>
            <person name="Van Bel M."/>
            <person name="Meyberg R."/>
            <person name="Vives C."/>
            <person name="Morata J."/>
            <person name="Symeonidi A."/>
            <person name="Hiss M."/>
            <person name="Muchero W."/>
            <person name="Kamisugi Y."/>
            <person name="Saleh O."/>
            <person name="Blanc G."/>
            <person name="Decker E.L."/>
            <person name="van Gessel N."/>
            <person name="Grimwood J."/>
            <person name="Hayes R.D."/>
            <person name="Graham S.W."/>
            <person name="Gunter L.E."/>
            <person name="McDaniel S.F."/>
            <person name="Hoernstein S.N.W."/>
            <person name="Larsson A."/>
            <person name="Li F.W."/>
            <person name="Perroud P.F."/>
            <person name="Phillips J."/>
            <person name="Ranjan P."/>
            <person name="Rokshar D.S."/>
            <person name="Rothfels C.J."/>
            <person name="Schneider L."/>
            <person name="Shu S."/>
            <person name="Stevenson D.W."/>
            <person name="Thummler F."/>
            <person name="Tillich M."/>
            <person name="Villarreal Aguilar J.C."/>
            <person name="Widiez T."/>
            <person name="Wong G.K."/>
            <person name="Wymore A."/>
            <person name="Zhang Y."/>
            <person name="Zimmer A.D."/>
            <person name="Quatrano R.S."/>
            <person name="Mayer K.F.X."/>
            <person name="Goodstein D."/>
            <person name="Casacuberta J.M."/>
            <person name="Vandepoele K."/>
            <person name="Reski R."/>
            <person name="Cuming A.C."/>
            <person name="Tuskan G.A."/>
            <person name="Maumus F."/>
            <person name="Salse J."/>
            <person name="Schmutz J."/>
            <person name="Rensing S.A."/>
        </authorList>
    </citation>
    <scope>NUCLEOTIDE SEQUENCE [LARGE SCALE GENOMIC DNA]</scope>
    <source>
        <strain evidence="2 3">cv. Gransden 2004</strain>
    </source>
</reference>
<evidence type="ECO:0000313" key="3">
    <source>
        <dbReference type="Proteomes" id="UP000006727"/>
    </source>
</evidence>
<reference evidence="1 3" key="1">
    <citation type="journal article" date="2008" name="Science">
        <title>The Physcomitrella genome reveals evolutionary insights into the conquest of land by plants.</title>
        <authorList>
            <person name="Rensing S."/>
            <person name="Lang D."/>
            <person name="Zimmer A."/>
            <person name="Terry A."/>
            <person name="Salamov A."/>
            <person name="Shapiro H."/>
            <person name="Nishiyama T."/>
            <person name="Perroud P.-F."/>
            <person name="Lindquist E."/>
            <person name="Kamisugi Y."/>
            <person name="Tanahashi T."/>
            <person name="Sakakibara K."/>
            <person name="Fujita T."/>
            <person name="Oishi K."/>
            <person name="Shin-I T."/>
            <person name="Kuroki Y."/>
            <person name="Toyoda A."/>
            <person name="Suzuki Y."/>
            <person name="Hashimoto A."/>
            <person name="Yamaguchi K."/>
            <person name="Sugano A."/>
            <person name="Kohara Y."/>
            <person name="Fujiyama A."/>
            <person name="Anterola A."/>
            <person name="Aoki S."/>
            <person name="Ashton N."/>
            <person name="Barbazuk W.B."/>
            <person name="Barker E."/>
            <person name="Bennetzen J."/>
            <person name="Bezanilla M."/>
            <person name="Blankenship R."/>
            <person name="Cho S.H."/>
            <person name="Dutcher S."/>
            <person name="Estelle M."/>
            <person name="Fawcett J.A."/>
            <person name="Gundlach H."/>
            <person name="Hanada K."/>
            <person name="Heyl A."/>
            <person name="Hicks K.A."/>
            <person name="Hugh J."/>
            <person name="Lohr M."/>
            <person name="Mayer K."/>
            <person name="Melkozernov A."/>
            <person name="Murata T."/>
            <person name="Nelson D."/>
            <person name="Pils B."/>
            <person name="Prigge M."/>
            <person name="Reiss B."/>
            <person name="Renner T."/>
            <person name="Rombauts S."/>
            <person name="Rushton P."/>
            <person name="Sanderfoot A."/>
            <person name="Schween G."/>
            <person name="Shiu S.-H."/>
            <person name="Stueber K."/>
            <person name="Theodoulou F.L."/>
            <person name="Tu H."/>
            <person name="Van de Peer Y."/>
            <person name="Verrier P.J."/>
            <person name="Waters E."/>
            <person name="Wood A."/>
            <person name="Yang L."/>
            <person name="Cove D."/>
            <person name="Cuming A."/>
            <person name="Hasebe M."/>
            <person name="Lucas S."/>
            <person name="Mishler D.B."/>
            <person name="Reski R."/>
            <person name="Grigoriev I."/>
            <person name="Quatrano R.S."/>
            <person name="Boore J.L."/>
        </authorList>
    </citation>
    <scope>NUCLEOTIDE SEQUENCE [LARGE SCALE GENOMIC DNA]</scope>
    <source>
        <strain evidence="2 3">cv. Gransden 2004</strain>
    </source>
</reference>
<dbReference type="AlphaFoldDB" id="A0A2K1K059"/>
<accession>A0A2K1K059</accession>
<dbReference type="InParanoid" id="A0A2K1K059"/>
<protein>
    <submittedName>
        <fullName evidence="1 2">Uncharacterized protein</fullName>
    </submittedName>
</protein>
<proteinExistence type="predicted"/>
<evidence type="ECO:0000313" key="2">
    <source>
        <dbReference type="EnsemblPlants" id="PAC:32900170.CDS.1"/>
    </source>
</evidence>
<evidence type="ECO:0000313" key="1">
    <source>
        <dbReference type="EMBL" id="PNR47161.1"/>
    </source>
</evidence>